<organism evidence="1 2">
    <name type="scientific">Cronobacter sakazakii</name>
    <name type="common">Enterobacter sakazakii</name>
    <dbReference type="NCBI Taxonomy" id="28141"/>
    <lineage>
        <taxon>Bacteria</taxon>
        <taxon>Pseudomonadati</taxon>
        <taxon>Pseudomonadota</taxon>
        <taxon>Gammaproteobacteria</taxon>
        <taxon>Enterobacterales</taxon>
        <taxon>Enterobacteriaceae</taxon>
        <taxon>Cronobacter</taxon>
    </lineage>
</organism>
<dbReference type="Proteomes" id="UP000439917">
    <property type="component" value="Unassembled WGS sequence"/>
</dbReference>
<accession>A0AAN5X2F7</accession>
<sequence length="65" mass="7627">MPAEPFKKRRGNQQTLGRNWTTKELTLIKSLAGTVHPKVIARQLNRSYESIRQMAKREHISLRRV</sequence>
<dbReference type="AlphaFoldDB" id="A0AAN5X2F7"/>
<dbReference type="EMBL" id="WAGF01000026">
    <property type="protein sequence ID" value="KAB0875127.1"/>
    <property type="molecule type" value="Genomic_DNA"/>
</dbReference>
<reference evidence="1 2" key="1">
    <citation type="submission" date="2019-09" db="EMBL/GenBank/DDBJ databases">
        <title>Prevalence, distribution, and phylogeny of type two toxin-antitoxin genes possessed by Cronobacter species where C. sakazakii homologs follow sequence type lineages.</title>
        <authorList>
            <person name="Finkelstein S."/>
            <person name="Negrete F."/>
            <person name="Jang H."/>
            <person name="Gopinath G.R."/>
            <person name="Tall B.D."/>
        </authorList>
    </citation>
    <scope>NUCLEOTIDE SEQUENCE [LARGE SCALE GENOMIC DNA]</scope>
    <source>
        <strain evidence="1 2">MOD1_Comp4</strain>
    </source>
</reference>
<evidence type="ECO:0000313" key="2">
    <source>
        <dbReference type="Proteomes" id="UP000439917"/>
    </source>
</evidence>
<evidence type="ECO:0000313" key="1">
    <source>
        <dbReference type="EMBL" id="KAB0875127.1"/>
    </source>
</evidence>
<dbReference type="RefSeq" id="WP_104678155.1">
    <property type="nucleotide sequence ID" value="NZ_JAVSDN010000015.1"/>
</dbReference>
<name>A0AAN5X2F7_CROSK</name>
<gene>
    <name evidence="1" type="ORF">FZI38_21770</name>
</gene>
<comment type="caution">
    <text evidence="1">The sequence shown here is derived from an EMBL/GenBank/DDBJ whole genome shotgun (WGS) entry which is preliminary data.</text>
</comment>
<protein>
    <submittedName>
        <fullName evidence="1">Uncharacterized protein</fullName>
    </submittedName>
</protein>
<proteinExistence type="predicted"/>